<evidence type="ECO:0000313" key="2">
    <source>
        <dbReference type="Proteomes" id="UP000053766"/>
    </source>
</evidence>
<proteinExistence type="predicted"/>
<organism evidence="1 2">
    <name type="scientific">Dictyocaulus viviparus</name>
    <name type="common">Bovine lungworm</name>
    <dbReference type="NCBI Taxonomy" id="29172"/>
    <lineage>
        <taxon>Eukaryota</taxon>
        <taxon>Metazoa</taxon>
        <taxon>Ecdysozoa</taxon>
        <taxon>Nematoda</taxon>
        <taxon>Chromadorea</taxon>
        <taxon>Rhabditida</taxon>
        <taxon>Rhabditina</taxon>
        <taxon>Rhabditomorpha</taxon>
        <taxon>Strongyloidea</taxon>
        <taxon>Metastrongylidae</taxon>
        <taxon>Dictyocaulus</taxon>
    </lineage>
</organism>
<gene>
    <name evidence="1" type="ORF">DICVIV_08901</name>
</gene>
<keyword evidence="2" id="KW-1185">Reference proteome</keyword>
<evidence type="ECO:0000313" key="1">
    <source>
        <dbReference type="EMBL" id="KJH45051.1"/>
    </source>
</evidence>
<protein>
    <submittedName>
        <fullName evidence="1">Uncharacterized protein</fullName>
    </submittedName>
</protein>
<dbReference type="Proteomes" id="UP000053766">
    <property type="component" value="Unassembled WGS sequence"/>
</dbReference>
<dbReference type="AlphaFoldDB" id="A0A0D8XRN9"/>
<dbReference type="EMBL" id="KN716430">
    <property type="protein sequence ID" value="KJH45051.1"/>
    <property type="molecule type" value="Genomic_DNA"/>
</dbReference>
<reference evidence="1 2" key="1">
    <citation type="submission" date="2013-11" db="EMBL/GenBank/DDBJ databases">
        <title>Draft genome of the bovine lungworm Dictyocaulus viviparus.</title>
        <authorList>
            <person name="Mitreva M."/>
        </authorList>
    </citation>
    <scope>NUCLEOTIDE SEQUENCE [LARGE SCALE GENOMIC DNA]</scope>
    <source>
        <strain evidence="1 2">HannoverDv2000</strain>
    </source>
</reference>
<accession>A0A0D8XRN9</accession>
<reference evidence="2" key="2">
    <citation type="journal article" date="2016" name="Sci. Rep.">
        <title>Dictyocaulus viviparus genome, variome and transcriptome elucidate lungworm biology and support future intervention.</title>
        <authorList>
            <person name="McNulty S.N."/>
            <person name="Strube C."/>
            <person name="Rosa B.A."/>
            <person name="Martin J.C."/>
            <person name="Tyagi R."/>
            <person name="Choi Y.J."/>
            <person name="Wang Q."/>
            <person name="Hallsworth Pepin K."/>
            <person name="Zhang X."/>
            <person name="Ozersky P."/>
            <person name="Wilson R.K."/>
            <person name="Sternberg P.W."/>
            <person name="Gasser R.B."/>
            <person name="Mitreva M."/>
        </authorList>
    </citation>
    <scope>NUCLEOTIDE SEQUENCE [LARGE SCALE GENOMIC DNA]</scope>
    <source>
        <strain evidence="2">HannoverDv2000</strain>
    </source>
</reference>
<sequence length="71" mass="8485">MRTRCSKSDNLLRRMQNICLTVWWYDSTIQLLLRILAVCFVLQYNIEASAQLEYYSRKQTKRTVCFAIITC</sequence>
<name>A0A0D8XRN9_DICVI</name>